<feature type="binding site" description="covalent" evidence="4">
    <location>
        <position position="342"/>
    </location>
    <ligand>
        <name>heme c</name>
        <dbReference type="ChEBI" id="CHEBI:61717"/>
        <label>3</label>
    </ligand>
</feature>
<feature type="binding site" description="covalent" evidence="4">
    <location>
        <position position="211"/>
    </location>
    <ligand>
        <name>heme c</name>
        <dbReference type="ChEBI" id="CHEBI:61717"/>
        <label>2</label>
    </ligand>
</feature>
<reference evidence="7 8" key="1">
    <citation type="submission" date="2016-10" db="EMBL/GenBank/DDBJ databases">
        <authorList>
            <person name="de Groot N.N."/>
        </authorList>
    </citation>
    <scope>NUCLEOTIDE SEQUENCE [LARGE SCALE GENOMIC DNA]</scope>
    <source>
        <strain evidence="7 8">Nm13</strain>
    </source>
</reference>
<dbReference type="PANTHER" id="PTHR35008:SF4">
    <property type="entry name" value="BLL4482 PROTEIN"/>
    <property type="match status" value="1"/>
</dbReference>
<evidence type="ECO:0000256" key="2">
    <source>
        <dbReference type="ARBA" id="ARBA00022723"/>
    </source>
</evidence>
<evidence type="ECO:0000259" key="6">
    <source>
        <dbReference type="PROSITE" id="PS51007"/>
    </source>
</evidence>
<dbReference type="RefSeq" id="WP_103967373.1">
    <property type="nucleotide sequence ID" value="NZ_FNUX01000028.1"/>
</dbReference>
<feature type="domain" description="Cytochrome c" evidence="6">
    <location>
        <begin position="326"/>
        <end position="416"/>
    </location>
</feature>
<feature type="binding site" description="covalent" evidence="4">
    <location>
        <position position="65"/>
    </location>
    <ligand>
        <name>heme c</name>
        <dbReference type="ChEBI" id="CHEBI:61717"/>
        <label>1</label>
    </ligand>
</feature>
<dbReference type="Gene3D" id="1.10.760.10">
    <property type="entry name" value="Cytochrome c-like domain"/>
    <property type="match status" value="3"/>
</dbReference>
<dbReference type="GO" id="GO:0009055">
    <property type="term" value="F:electron transfer activity"/>
    <property type="evidence" value="ECO:0007669"/>
    <property type="project" value="InterPro"/>
</dbReference>
<sequence length="436" mass="47317">MRHGVMIFSVIISYWRNITLPWICGILLASVLLAMPGKVMAGAAEDPGVVDAVDYGAYLARVGNCMGCHTTKGGQPFAGGRRLSTSFGVFITPNITPDKETGIGLWNQQDFWQALHQGKSRDGRLLYPAFPYTEYTKVTRQDADAIFAYLQSLPPVSQANPAHDIFFPYNSRALLAVWRTLYFKEGVYEPDQSKSTAWNRGAYLVQGLGHCNACHTTRNMLGASQDNALAGGQIMGMNWYAPSLSSHLEAGSGDWEIEEIAALLTTGITERAVASGPMATVVRQSLQYLSQEDVLAMSTYLKSLTENDTGNAPGVHFSVISGSLRRHLELGGKIYREYCQECHGADGKGAPGIYPALAGNRGVVMDSPLNVIRSVLNGGYPATTAGNPRPYGMPPFQQILRNEEVALVVSYIRNAWGNRASLVRALDVDQGKGGDD</sequence>
<accession>A0A1H5XJZ3</accession>
<feature type="domain" description="Cytochrome c" evidence="6">
    <location>
        <begin position="196"/>
        <end position="305"/>
    </location>
</feature>
<evidence type="ECO:0000256" key="3">
    <source>
        <dbReference type="ARBA" id="ARBA00023004"/>
    </source>
</evidence>
<dbReference type="AlphaFoldDB" id="A0A1H5XJZ3"/>
<dbReference type="EMBL" id="FNUX01000028">
    <property type="protein sequence ID" value="SEG12068.1"/>
    <property type="molecule type" value="Genomic_DNA"/>
</dbReference>
<keyword evidence="1 4" id="KW-0349">Heme</keyword>
<dbReference type="PIRSF" id="PIRSF000018">
    <property type="entry name" value="Mb_ADH_cyt_c"/>
    <property type="match status" value="1"/>
</dbReference>
<dbReference type="SUPFAM" id="SSF46626">
    <property type="entry name" value="Cytochrome c"/>
    <property type="match status" value="3"/>
</dbReference>
<evidence type="ECO:0000313" key="8">
    <source>
        <dbReference type="Proteomes" id="UP000236753"/>
    </source>
</evidence>
<feature type="binding site" description="covalent" evidence="4">
    <location>
        <position position="339"/>
    </location>
    <ligand>
        <name>heme c</name>
        <dbReference type="ChEBI" id="CHEBI:61717"/>
        <label>3</label>
    </ligand>
</feature>
<evidence type="ECO:0000256" key="4">
    <source>
        <dbReference type="PIRSR" id="PIRSR000018-50"/>
    </source>
</evidence>
<dbReference type="OrthoDB" id="9809720at2"/>
<feature type="binding site" description="axial binding residue" evidence="5">
    <location>
        <position position="69"/>
    </location>
    <ligand>
        <name>heme c</name>
        <dbReference type="ChEBI" id="CHEBI:61717"/>
        <label>1</label>
    </ligand>
    <ligandPart>
        <name>Fe</name>
        <dbReference type="ChEBI" id="CHEBI:18248"/>
    </ligandPart>
</feature>
<evidence type="ECO:0000256" key="5">
    <source>
        <dbReference type="PIRSR" id="PIRSR000018-51"/>
    </source>
</evidence>
<feature type="binding site" description="covalent" evidence="4">
    <location>
        <position position="214"/>
    </location>
    <ligand>
        <name>heme c</name>
        <dbReference type="ChEBI" id="CHEBI:61717"/>
        <label>2</label>
    </ligand>
</feature>
<protein>
    <submittedName>
        <fullName evidence="7">Cytochrome c, mono-and diheme variants</fullName>
    </submittedName>
</protein>
<organism evidence="7 8">
    <name type="scientific">Nitrosomonas ureae</name>
    <dbReference type="NCBI Taxonomy" id="44577"/>
    <lineage>
        <taxon>Bacteria</taxon>
        <taxon>Pseudomonadati</taxon>
        <taxon>Pseudomonadota</taxon>
        <taxon>Betaproteobacteria</taxon>
        <taxon>Nitrosomonadales</taxon>
        <taxon>Nitrosomonadaceae</taxon>
        <taxon>Nitrosomonas</taxon>
    </lineage>
</organism>
<dbReference type="GO" id="GO:0005506">
    <property type="term" value="F:iron ion binding"/>
    <property type="evidence" value="ECO:0007669"/>
    <property type="project" value="InterPro"/>
</dbReference>
<name>A0A1H5XJZ3_9PROT</name>
<dbReference type="Pfam" id="PF00034">
    <property type="entry name" value="Cytochrom_C"/>
    <property type="match status" value="2"/>
</dbReference>
<dbReference type="InterPro" id="IPR014353">
    <property type="entry name" value="Membr-bd_ADH_cyt_c"/>
</dbReference>
<feature type="binding site" description="axial binding residue" evidence="5">
    <location>
        <position position="215"/>
    </location>
    <ligand>
        <name>heme c</name>
        <dbReference type="ChEBI" id="CHEBI:61717"/>
        <label>2</label>
    </ligand>
    <ligandPart>
        <name>Fe</name>
        <dbReference type="ChEBI" id="CHEBI:18248"/>
    </ligandPart>
</feature>
<dbReference type="PANTHER" id="PTHR35008">
    <property type="entry name" value="BLL4482 PROTEIN-RELATED"/>
    <property type="match status" value="1"/>
</dbReference>
<feature type="binding site" description="axial binding residue" evidence="5">
    <location>
        <position position="343"/>
    </location>
    <ligand>
        <name>heme c</name>
        <dbReference type="ChEBI" id="CHEBI:61717"/>
        <label>3</label>
    </ligand>
    <ligandPart>
        <name>Fe</name>
        <dbReference type="ChEBI" id="CHEBI:18248"/>
    </ligandPart>
</feature>
<dbReference type="GO" id="GO:0016020">
    <property type="term" value="C:membrane"/>
    <property type="evidence" value="ECO:0007669"/>
    <property type="project" value="InterPro"/>
</dbReference>
<keyword evidence="2 5" id="KW-0479">Metal-binding</keyword>
<comment type="cofactor">
    <cofactor evidence="4">
        <name>heme c</name>
        <dbReference type="ChEBI" id="CHEBI:61717"/>
    </cofactor>
    <text evidence="4">Binds 3 heme c groups covalently per subunit.</text>
</comment>
<dbReference type="GO" id="GO:0016614">
    <property type="term" value="F:oxidoreductase activity, acting on CH-OH group of donors"/>
    <property type="evidence" value="ECO:0007669"/>
    <property type="project" value="InterPro"/>
</dbReference>
<dbReference type="InterPro" id="IPR051459">
    <property type="entry name" value="Cytochrome_c-type_DH"/>
</dbReference>
<evidence type="ECO:0000256" key="1">
    <source>
        <dbReference type="ARBA" id="ARBA00022617"/>
    </source>
</evidence>
<feature type="domain" description="Cytochrome c" evidence="6">
    <location>
        <begin position="51"/>
        <end position="154"/>
    </location>
</feature>
<gene>
    <name evidence="7" type="ORF">SAMN05216334_12840</name>
</gene>
<keyword evidence="3 5" id="KW-0408">Iron</keyword>
<dbReference type="PROSITE" id="PS51007">
    <property type="entry name" value="CYTC"/>
    <property type="match status" value="3"/>
</dbReference>
<feature type="binding site" description="covalent" evidence="4">
    <location>
        <position position="68"/>
    </location>
    <ligand>
        <name>heme c</name>
        <dbReference type="ChEBI" id="CHEBI:61717"/>
        <label>1</label>
    </ligand>
</feature>
<dbReference type="InterPro" id="IPR036909">
    <property type="entry name" value="Cyt_c-like_dom_sf"/>
</dbReference>
<dbReference type="Proteomes" id="UP000236753">
    <property type="component" value="Unassembled WGS sequence"/>
</dbReference>
<evidence type="ECO:0000313" key="7">
    <source>
        <dbReference type="EMBL" id="SEG12068.1"/>
    </source>
</evidence>
<dbReference type="GO" id="GO:0020037">
    <property type="term" value="F:heme binding"/>
    <property type="evidence" value="ECO:0007669"/>
    <property type="project" value="InterPro"/>
</dbReference>
<proteinExistence type="predicted"/>
<dbReference type="InterPro" id="IPR009056">
    <property type="entry name" value="Cyt_c-like_dom"/>
</dbReference>